<dbReference type="EMBL" id="HBUE01155735">
    <property type="protein sequence ID" value="CAG6507495.1"/>
    <property type="molecule type" value="Transcribed_RNA"/>
</dbReference>
<name>A0A8D8D9H8_CULPI</name>
<proteinExistence type="predicted"/>
<dbReference type="EMBL" id="HBUE01260830">
    <property type="protein sequence ID" value="CAG6558838.1"/>
    <property type="molecule type" value="Transcribed_RNA"/>
</dbReference>
<dbReference type="EMBL" id="HBUE01260834">
    <property type="protein sequence ID" value="CAG6558842.1"/>
    <property type="molecule type" value="Transcribed_RNA"/>
</dbReference>
<dbReference type="AlphaFoldDB" id="A0A8D8D9H8"/>
<evidence type="ECO:0000256" key="1">
    <source>
        <dbReference type="SAM" id="MobiDB-lite"/>
    </source>
</evidence>
<organism evidence="2">
    <name type="scientific">Culex pipiens</name>
    <name type="common">House mosquito</name>
    <dbReference type="NCBI Taxonomy" id="7175"/>
    <lineage>
        <taxon>Eukaryota</taxon>
        <taxon>Metazoa</taxon>
        <taxon>Ecdysozoa</taxon>
        <taxon>Arthropoda</taxon>
        <taxon>Hexapoda</taxon>
        <taxon>Insecta</taxon>
        <taxon>Pterygota</taxon>
        <taxon>Neoptera</taxon>
        <taxon>Endopterygota</taxon>
        <taxon>Diptera</taxon>
        <taxon>Nematocera</taxon>
        <taxon>Culicoidea</taxon>
        <taxon>Culicidae</taxon>
        <taxon>Culicinae</taxon>
        <taxon>Culicini</taxon>
        <taxon>Culex</taxon>
        <taxon>Culex</taxon>
    </lineage>
</organism>
<dbReference type="EMBL" id="HBUE01260831">
    <property type="protein sequence ID" value="CAG6558841.1"/>
    <property type="molecule type" value="Transcribed_RNA"/>
</dbReference>
<dbReference type="EMBL" id="HBUE01155737">
    <property type="protein sequence ID" value="CAG6507497.1"/>
    <property type="molecule type" value="Transcribed_RNA"/>
</dbReference>
<sequence length="195" mass="21445">MRKDNNTKPHCCFGYPLASSFMQADLRSCFGQTSPAVNGAGNEMIERQTEMQLTNKSPKRTCRAVPSNSLTFFNQPHLRKLAEAESCPAPRQKKFYKQHVYDGEVSTAGGGLQKAEFAESSKIGRAVRNMLNAKLECEQVSTVPFAPSPPVRSTGSFAVPDDAREPSQPPPPAAETPKTGRALRNCSMRIRNANW</sequence>
<dbReference type="EMBL" id="HBUE01155736">
    <property type="protein sequence ID" value="CAG6507496.1"/>
    <property type="molecule type" value="Transcribed_RNA"/>
</dbReference>
<dbReference type="EMBL" id="HBUE01260839">
    <property type="protein sequence ID" value="CAG6558845.1"/>
    <property type="molecule type" value="Transcribed_RNA"/>
</dbReference>
<feature type="region of interest" description="Disordered" evidence="1">
    <location>
        <begin position="143"/>
        <end position="185"/>
    </location>
</feature>
<dbReference type="EMBL" id="HBUE01260837">
    <property type="protein sequence ID" value="CAG6558844.1"/>
    <property type="molecule type" value="Transcribed_RNA"/>
</dbReference>
<reference evidence="2" key="1">
    <citation type="submission" date="2021-05" db="EMBL/GenBank/DDBJ databases">
        <authorList>
            <person name="Alioto T."/>
            <person name="Alioto T."/>
            <person name="Gomez Garrido J."/>
        </authorList>
    </citation>
    <scope>NUCLEOTIDE SEQUENCE</scope>
</reference>
<dbReference type="EMBL" id="HBUE01155731">
    <property type="protein sequence ID" value="CAG6507491.1"/>
    <property type="molecule type" value="Transcribed_RNA"/>
</dbReference>
<dbReference type="EMBL" id="HBUE01260835">
    <property type="protein sequence ID" value="CAG6558843.1"/>
    <property type="molecule type" value="Transcribed_RNA"/>
</dbReference>
<evidence type="ECO:0000313" key="2">
    <source>
        <dbReference type="EMBL" id="CAG6507498.1"/>
    </source>
</evidence>
<protein>
    <submittedName>
        <fullName evidence="2">(northern house mosquito) hypothetical protein</fullName>
    </submittedName>
</protein>
<dbReference type="EMBL" id="HBUE01155732">
    <property type="protein sequence ID" value="CAG6507494.1"/>
    <property type="molecule type" value="Transcribed_RNA"/>
</dbReference>
<accession>A0A8D8D9H8</accession>
<dbReference type="EMBL" id="HBUE01155739">
    <property type="protein sequence ID" value="CAG6507498.1"/>
    <property type="molecule type" value="Transcribed_RNA"/>
</dbReference>